<name>A0A516NUJ7_9NOCA</name>
<accession>A0A516NUJ7</accession>
<keyword evidence="1" id="KW-1133">Transmembrane helix</keyword>
<gene>
    <name evidence="2" type="ORF">FOH10_31470</name>
</gene>
<evidence type="ECO:0000256" key="1">
    <source>
        <dbReference type="SAM" id="Phobius"/>
    </source>
</evidence>
<feature type="transmembrane region" description="Helical" evidence="1">
    <location>
        <begin position="36"/>
        <end position="56"/>
    </location>
</feature>
<dbReference type="EMBL" id="CP041695">
    <property type="protein sequence ID" value="QDP82573.1"/>
    <property type="molecule type" value="Genomic_DNA"/>
</dbReference>
<protein>
    <submittedName>
        <fullName evidence="2">Uncharacterized protein</fullName>
    </submittedName>
</protein>
<evidence type="ECO:0000313" key="3">
    <source>
        <dbReference type="Proteomes" id="UP000317039"/>
    </source>
</evidence>
<dbReference type="AlphaFoldDB" id="A0A516NUJ7"/>
<dbReference type="GeneID" id="80336875"/>
<keyword evidence="1" id="KW-0812">Transmembrane</keyword>
<dbReference type="RefSeq" id="WP_143983382.1">
    <property type="nucleotide sequence ID" value="NZ_CP041695.1"/>
</dbReference>
<dbReference type="PROSITE" id="PS51257">
    <property type="entry name" value="PROKAR_LIPOPROTEIN"/>
    <property type="match status" value="1"/>
</dbReference>
<organism evidence="2 3">
    <name type="scientific">Nocardia otitidiscaviarum</name>
    <dbReference type="NCBI Taxonomy" id="1823"/>
    <lineage>
        <taxon>Bacteria</taxon>
        <taxon>Bacillati</taxon>
        <taxon>Actinomycetota</taxon>
        <taxon>Actinomycetes</taxon>
        <taxon>Mycobacteriales</taxon>
        <taxon>Nocardiaceae</taxon>
        <taxon>Nocardia</taxon>
    </lineage>
</organism>
<reference evidence="2 3" key="1">
    <citation type="submission" date="2019-07" db="EMBL/GenBank/DDBJ databases">
        <title>Complete Genome Sequence and Methylome Analysis of Nocardia otitidis-caviarum NEB252.</title>
        <authorList>
            <person name="Fomenkov A."/>
            <person name="Anton B.P."/>
            <person name="Vincze T."/>
            <person name="Roberts R.J."/>
        </authorList>
    </citation>
    <scope>NUCLEOTIDE SEQUENCE [LARGE SCALE GENOMIC DNA]</scope>
    <source>
        <strain evidence="2 3">NEB252</strain>
    </source>
</reference>
<sequence length="73" mass="7167">MPSQRFGLIGLGVLGACAVGSQVAAGFTGTPTLSQVGFLVLAVLFGGSAVSFAGHLSGKEFAPATSQTKNVAL</sequence>
<evidence type="ECO:0000313" key="2">
    <source>
        <dbReference type="EMBL" id="QDP82573.1"/>
    </source>
</evidence>
<proteinExistence type="predicted"/>
<keyword evidence="1" id="KW-0472">Membrane</keyword>
<dbReference type="KEGG" id="nod:FOH10_31470"/>
<dbReference type="Proteomes" id="UP000317039">
    <property type="component" value="Chromosome"/>
</dbReference>